<evidence type="ECO:0000313" key="1">
    <source>
        <dbReference type="EMBL" id="GJT30888.1"/>
    </source>
</evidence>
<reference evidence="1" key="2">
    <citation type="submission" date="2022-01" db="EMBL/GenBank/DDBJ databases">
        <authorList>
            <person name="Yamashiro T."/>
            <person name="Shiraishi A."/>
            <person name="Satake H."/>
            <person name="Nakayama K."/>
        </authorList>
    </citation>
    <scope>NUCLEOTIDE SEQUENCE</scope>
</reference>
<sequence>MGSFPTPWFGGGESDEVDVEGVGVGKRSLLPLDLSRKTLLLERGIMTWGGESFLLLDVTLIIRVRQISESKIESFASGETIEACTQRIHWGDLYDRDAYGIFTDDVLHFLNLFFNS</sequence>
<reference evidence="1" key="1">
    <citation type="journal article" date="2022" name="Int. J. Mol. Sci.">
        <title>Draft Genome of Tanacetum Coccineum: Genomic Comparison of Closely Related Tanacetum-Family Plants.</title>
        <authorList>
            <person name="Yamashiro T."/>
            <person name="Shiraishi A."/>
            <person name="Nakayama K."/>
            <person name="Satake H."/>
        </authorList>
    </citation>
    <scope>NUCLEOTIDE SEQUENCE</scope>
</reference>
<name>A0ABQ5CX67_9ASTR</name>
<gene>
    <name evidence="1" type="ORF">Tco_0911163</name>
</gene>
<keyword evidence="2" id="KW-1185">Reference proteome</keyword>
<evidence type="ECO:0000313" key="2">
    <source>
        <dbReference type="Proteomes" id="UP001151760"/>
    </source>
</evidence>
<comment type="caution">
    <text evidence="1">The sequence shown here is derived from an EMBL/GenBank/DDBJ whole genome shotgun (WGS) entry which is preliminary data.</text>
</comment>
<evidence type="ECO:0008006" key="3">
    <source>
        <dbReference type="Google" id="ProtNLM"/>
    </source>
</evidence>
<dbReference type="EMBL" id="BQNB010014661">
    <property type="protein sequence ID" value="GJT30888.1"/>
    <property type="molecule type" value="Genomic_DNA"/>
</dbReference>
<protein>
    <recommendedName>
        <fullName evidence="3">CheW-like domain-containing protein</fullName>
    </recommendedName>
</protein>
<dbReference type="Proteomes" id="UP001151760">
    <property type="component" value="Unassembled WGS sequence"/>
</dbReference>
<accession>A0ABQ5CX67</accession>
<proteinExistence type="predicted"/>
<organism evidence="1 2">
    <name type="scientific">Tanacetum coccineum</name>
    <dbReference type="NCBI Taxonomy" id="301880"/>
    <lineage>
        <taxon>Eukaryota</taxon>
        <taxon>Viridiplantae</taxon>
        <taxon>Streptophyta</taxon>
        <taxon>Embryophyta</taxon>
        <taxon>Tracheophyta</taxon>
        <taxon>Spermatophyta</taxon>
        <taxon>Magnoliopsida</taxon>
        <taxon>eudicotyledons</taxon>
        <taxon>Gunneridae</taxon>
        <taxon>Pentapetalae</taxon>
        <taxon>asterids</taxon>
        <taxon>campanulids</taxon>
        <taxon>Asterales</taxon>
        <taxon>Asteraceae</taxon>
        <taxon>Asteroideae</taxon>
        <taxon>Anthemideae</taxon>
        <taxon>Anthemidinae</taxon>
        <taxon>Tanacetum</taxon>
    </lineage>
</organism>